<name>A0A1I2PHX7_9FIRM</name>
<keyword evidence="3" id="KW-1185">Reference proteome</keyword>
<dbReference type="NCBIfam" id="TIGR03798">
    <property type="entry name" value="leader_Nif11"/>
    <property type="match status" value="1"/>
</dbReference>
<evidence type="ECO:0000259" key="1">
    <source>
        <dbReference type="Pfam" id="PF07862"/>
    </source>
</evidence>
<gene>
    <name evidence="2" type="ORF">SAMN05660649_00808</name>
</gene>
<protein>
    <submittedName>
        <fullName evidence="2">Nif11-like leader peptide domain-containing protein</fullName>
    </submittedName>
</protein>
<dbReference type="RefSeq" id="WP_092468935.1">
    <property type="nucleotide sequence ID" value="NZ_FOOX01000002.1"/>
</dbReference>
<accession>A0A1I2PHX7</accession>
<evidence type="ECO:0000313" key="2">
    <source>
        <dbReference type="EMBL" id="SFG13236.1"/>
    </source>
</evidence>
<dbReference type="Pfam" id="PF07862">
    <property type="entry name" value="Nif11"/>
    <property type="match status" value="1"/>
</dbReference>
<dbReference type="OrthoDB" id="1809698at2"/>
<sequence length="128" mass="13985">MSVENVKSFYAKVKEDEKLQHQIKEQAKGTAEESMQALVGLAAAQGFPFDKKDLEAFIDEETKKFNTQGELSDAELAEVAGGDLFHWVVFSLASLGGACTASALTNVTIKHCVLDEEPVNPKPNMILR</sequence>
<dbReference type="InterPro" id="IPR022516">
    <property type="entry name" value="CHP03798_Ocin"/>
</dbReference>
<feature type="domain" description="Nif11" evidence="1">
    <location>
        <begin position="1"/>
        <end position="54"/>
    </location>
</feature>
<dbReference type="InterPro" id="IPR012903">
    <property type="entry name" value="Nif11"/>
</dbReference>
<organism evidence="2 3">
    <name type="scientific">Desulfotruncus arcticus DSM 17038</name>
    <dbReference type="NCBI Taxonomy" id="1121424"/>
    <lineage>
        <taxon>Bacteria</taxon>
        <taxon>Bacillati</taxon>
        <taxon>Bacillota</taxon>
        <taxon>Clostridia</taxon>
        <taxon>Eubacteriales</taxon>
        <taxon>Desulfallaceae</taxon>
        <taxon>Desulfotruncus</taxon>
    </lineage>
</organism>
<evidence type="ECO:0000313" key="3">
    <source>
        <dbReference type="Proteomes" id="UP000199337"/>
    </source>
</evidence>
<dbReference type="EMBL" id="FOOX01000002">
    <property type="protein sequence ID" value="SFG13236.1"/>
    <property type="molecule type" value="Genomic_DNA"/>
</dbReference>
<reference evidence="3" key="1">
    <citation type="submission" date="2016-10" db="EMBL/GenBank/DDBJ databases">
        <authorList>
            <person name="Varghese N."/>
            <person name="Submissions S."/>
        </authorList>
    </citation>
    <scope>NUCLEOTIDE SEQUENCE [LARGE SCALE GENOMIC DNA]</scope>
    <source>
        <strain evidence="3">DSM 17038</strain>
    </source>
</reference>
<dbReference type="AlphaFoldDB" id="A0A1I2PHX7"/>
<dbReference type="STRING" id="341036.SAMN05660649_00808"/>
<proteinExistence type="predicted"/>
<dbReference type="Proteomes" id="UP000199337">
    <property type="component" value="Unassembled WGS sequence"/>
</dbReference>